<dbReference type="SUPFAM" id="SSF52374">
    <property type="entry name" value="Nucleotidylyl transferase"/>
    <property type="match status" value="1"/>
</dbReference>
<evidence type="ECO:0008006" key="3">
    <source>
        <dbReference type="Google" id="ProtNLM"/>
    </source>
</evidence>
<proteinExistence type="predicted"/>
<gene>
    <name evidence="1" type="ORF">A2627_03560</name>
</gene>
<comment type="caution">
    <text evidence="1">The sequence shown here is derived from an EMBL/GenBank/DDBJ whole genome shotgun (WGS) entry which is preliminary data.</text>
</comment>
<organism evidence="1 2">
    <name type="scientific">Candidatus Woesebacteria bacterium RIFCSPHIGHO2_01_FULL_39_28</name>
    <dbReference type="NCBI Taxonomy" id="1802496"/>
    <lineage>
        <taxon>Bacteria</taxon>
        <taxon>Candidatus Woeseibacteriota</taxon>
    </lineage>
</organism>
<evidence type="ECO:0000313" key="1">
    <source>
        <dbReference type="EMBL" id="OGM24122.1"/>
    </source>
</evidence>
<reference evidence="1 2" key="1">
    <citation type="journal article" date="2016" name="Nat. Commun.">
        <title>Thousands of microbial genomes shed light on interconnected biogeochemical processes in an aquifer system.</title>
        <authorList>
            <person name="Anantharaman K."/>
            <person name="Brown C.T."/>
            <person name="Hug L.A."/>
            <person name="Sharon I."/>
            <person name="Castelle C.J."/>
            <person name="Probst A.J."/>
            <person name="Thomas B.C."/>
            <person name="Singh A."/>
            <person name="Wilkins M.J."/>
            <person name="Karaoz U."/>
            <person name="Brodie E.L."/>
            <person name="Williams K.H."/>
            <person name="Hubbard S.S."/>
            <person name="Banfield J.F."/>
        </authorList>
    </citation>
    <scope>NUCLEOTIDE SEQUENCE [LARGE SCALE GENOMIC DNA]</scope>
</reference>
<name>A0A1F7YA09_9BACT</name>
<dbReference type="AlphaFoldDB" id="A0A1F7YA09"/>
<sequence length="194" mass="22096">MRALYPGRFQPFHLSHLKRVQEIIQRYPDHNFFIGVADWKGKKNKANFLSGDEASEIATISLRDGGIEGVQVLKVELRPDRSLVDCLGDAIQMHDIGSIFSGSSSTLEAARVISNHKELVIHNWDDNEKGVRSTDIRDWIIADDARWINEVTPSAAEFLRNPLYRKRLIALAEGIKRPWTLDGEVNSSRGERRY</sequence>
<accession>A0A1F7YA09</accession>
<dbReference type="Proteomes" id="UP000178851">
    <property type="component" value="Unassembled WGS sequence"/>
</dbReference>
<dbReference type="Gene3D" id="3.40.50.620">
    <property type="entry name" value="HUPs"/>
    <property type="match status" value="1"/>
</dbReference>
<evidence type="ECO:0000313" key="2">
    <source>
        <dbReference type="Proteomes" id="UP000178851"/>
    </source>
</evidence>
<dbReference type="EMBL" id="MGGI01000034">
    <property type="protein sequence ID" value="OGM24122.1"/>
    <property type="molecule type" value="Genomic_DNA"/>
</dbReference>
<dbReference type="InterPro" id="IPR014729">
    <property type="entry name" value="Rossmann-like_a/b/a_fold"/>
</dbReference>
<protein>
    <recommendedName>
        <fullName evidence="3">Cytidyltransferase-like domain-containing protein</fullName>
    </recommendedName>
</protein>